<sequence length="317" mass="35198">MSFLWIVPLLVCLFFLVPNSYAETITQNLEGGMDIDITYPDEILAGREYSISVLIKNNGWEDKQDISLIFSSKDKALAAGVSDNIIIEKLSQGGTYGGNIDLLIPTNSNPGTHFINLKYSQVLVANNKTPQPAIYHDIAIPITIKEDPVVTIHTKVPESIFANAEFPITVEVLSKNIDITDVNIKIIAPKDIEFRGETSHTFSKIEKNTPIEITSRIITPNEKANSEYKLPFEIIVSYTDDTGNKKEDSQTVSVVLRPRTFMELTVDGGIWIGDFFIAPYVSLGTIIGIPAGAIISLIIRKKQNSTKKTQKRKNSRL</sequence>
<comment type="caution">
    <text evidence="2">The sequence shown here is derived from an EMBL/GenBank/DDBJ whole genome shotgun (WGS) entry which is preliminary data.</text>
</comment>
<reference evidence="2 3" key="1">
    <citation type="journal article" date="2012" name="J. Bacteriol.">
        <title>Genome sequence of "Candidatus Nitrosopumilus salaria" BD31, an ammonia-oxidizing archaeon from the San Francisco Bay estuary.</title>
        <authorList>
            <person name="Mosier A.C."/>
            <person name="Allen E.E."/>
            <person name="Kim M."/>
            <person name="Ferriera S."/>
            <person name="Francis C.A."/>
        </authorList>
    </citation>
    <scope>NUCLEOTIDE SEQUENCE [LARGE SCALE GENOMIC DNA]</scope>
    <source>
        <strain evidence="2 3">BD31</strain>
    </source>
</reference>
<dbReference type="OrthoDB" id="11520at2157"/>
<organism evidence="2 3">
    <name type="scientific">Candidatus Nitrosopumilus salarius BD31</name>
    <dbReference type="NCBI Taxonomy" id="859350"/>
    <lineage>
        <taxon>Archaea</taxon>
        <taxon>Nitrososphaerota</taxon>
        <taxon>Nitrososphaeria</taxon>
        <taxon>Nitrosopumilales</taxon>
        <taxon>Nitrosopumilaceae</taxon>
        <taxon>Nitrosopumilus</taxon>
    </lineage>
</organism>
<feature type="transmembrane region" description="Helical" evidence="1">
    <location>
        <begin position="277"/>
        <end position="299"/>
    </location>
</feature>
<dbReference type="Proteomes" id="UP000003423">
    <property type="component" value="Unassembled WGS sequence"/>
</dbReference>
<proteinExistence type="predicted"/>
<evidence type="ECO:0000256" key="1">
    <source>
        <dbReference type="SAM" id="Phobius"/>
    </source>
</evidence>
<accession>I3D544</accession>
<protein>
    <recommendedName>
        <fullName evidence="4">CARDB domain-containing protein</fullName>
    </recommendedName>
</protein>
<evidence type="ECO:0000313" key="3">
    <source>
        <dbReference type="Proteomes" id="UP000003423"/>
    </source>
</evidence>
<dbReference type="EMBL" id="AEXL02000023">
    <property type="protein sequence ID" value="EIJ66837.1"/>
    <property type="molecule type" value="Genomic_DNA"/>
</dbReference>
<evidence type="ECO:0008006" key="4">
    <source>
        <dbReference type="Google" id="ProtNLM"/>
    </source>
</evidence>
<keyword evidence="1" id="KW-0472">Membrane</keyword>
<dbReference type="PATRIC" id="fig|859350.6.peg.219"/>
<keyword evidence="1" id="KW-0812">Transmembrane</keyword>
<keyword evidence="3" id="KW-1185">Reference proteome</keyword>
<name>I3D544_9ARCH</name>
<gene>
    <name evidence="2" type="ORF">BD31_I0269</name>
</gene>
<dbReference type="AlphaFoldDB" id="I3D544"/>
<dbReference type="RefSeq" id="WP_008297252.1">
    <property type="nucleotide sequence ID" value="NZ_AEXL02000023.1"/>
</dbReference>
<evidence type="ECO:0000313" key="2">
    <source>
        <dbReference type="EMBL" id="EIJ66837.1"/>
    </source>
</evidence>
<keyword evidence="1" id="KW-1133">Transmembrane helix</keyword>